<feature type="transmembrane region" description="Helical" evidence="1">
    <location>
        <begin position="45"/>
        <end position="63"/>
    </location>
</feature>
<dbReference type="EMBL" id="JBBWSC010000014">
    <property type="protein sequence ID" value="MEL0539136.1"/>
    <property type="molecule type" value="Genomic_DNA"/>
</dbReference>
<dbReference type="PANTHER" id="PTHR34473:SF2">
    <property type="entry name" value="UPF0699 TRANSMEMBRANE PROTEIN YDBT"/>
    <property type="match status" value="1"/>
</dbReference>
<dbReference type="InterPro" id="IPR005182">
    <property type="entry name" value="YdbS-like_PH"/>
</dbReference>
<evidence type="ECO:0000313" key="4">
    <source>
        <dbReference type="Proteomes" id="UP001380601"/>
    </source>
</evidence>
<comment type="caution">
    <text evidence="3">The sequence shown here is derived from an EMBL/GenBank/DDBJ whole genome shotgun (WGS) entry which is preliminary data.</text>
</comment>
<name>A0ABU9F056_9STAP</name>
<dbReference type="PIRSF" id="PIRSF026631">
    <property type="entry name" value="UCP026631"/>
    <property type="match status" value="1"/>
</dbReference>
<protein>
    <submittedName>
        <fullName evidence="3">PH domain-containing protein</fullName>
    </submittedName>
</protein>
<feature type="domain" description="YdbS-like PH" evidence="2">
    <location>
        <begin position="407"/>
        <end position="485"/>
    </location>
</feature>
<proteinExistence type="predicted"/>
<feature type="transmembrane region" description="Helical" evidence="1">
    <location>
        <begin position="363"/>
        <end position="381"/>
    </location>
</feature>
<dbReference type="RefSeq" id="WP_341612312.1">
    <property type="nucleotide sequence ID" value="NZ_JBBWSC010000014.1"/>
</dbReference>
<organism evidence="3 4">
    <name type="scientific">Staphylococcus debuckii</name>
    <dbReference type="NCBI Taxonomy" id="2044912"/>
    <lineage>
        <taxon>Bacteria</taxon>
        <taxon>Bacillati</taxon>
        <taxon>Bacillota</taxon>
        <taxon>Bacilli</taxon>
        <taxon>Bacillales</taxon>
        <taxon>Staphylococcaceae</taxon>
        <taxon>Staphylococcus</taxon>
    </lineage>
</organism>
<reference evidence="3 4" key="1">
    <citation type="submission" date="2024-04" db="EMBL/GenBank/DDBJ databases">
        <title>Staphylococcus debuckii a clinical isolate.</title>
        <authorList>
            <person name="Magnan C."/>
            <person name="Plumet L."/>
            <person name="Morsli M."/>
            <person name="Molle V."/>
            <person name="Lavigne J.-P."/>
        </authorList>
    </citation>
    <scope>NUCLEOTIDE SEQUENCE [LARGE SCALE GENOMIC DNA]</scope>
    <source>
        <strain evidence="3 4">NSD001</strain>
    </source>
</reference>
<evidence type="ECO:0000313" key="3">
    <source>
        <dbReference type="EMBL" id="MEL0539136.1"/>
    </source>
</evidence>
<feature type="transmembrane region" description="Helical" evidence="1">
    <location>
        <begin position="12"/>
        <end position="33"/>
    </location>
</feature>
<feature type="domain" description="YdbS-like PH" evidence="2">
    <location>
        <begin position="252"/>
        <end position="341"/>
    </location>
</feature>
<accession>A0ABU9F056</accession>
<sequence length="493" mass="56091">MFEAQKLHPISYISGLIKTIKQNFIVIILFFFNIQDFDYTDSKQYIWPAFLLILFSFSFIINATKVFTTRYWIEGHHFILTYGIFNKKRKEIDIQRIQSIDTSQDVVNRLFGGVILEIKVPSNSVKLEIVSKKQSQWIEQSIKQVQYSVDLTDEKTEASDQEVQTETTSQKTIFKLNLKELVLMSFTSGSIVLAILTLSPILGSLQSVIPWDSIFHQFQNIAKAAYLVTAMIIISILIIAYIIGVIIEFTRYFGYTLTEENHQLKIKHGLLNVKSLTVPTKRIQAVIEKQSFIRRMLGYTSIYFVITSDGASAPESESASGVVVILPFMKREKAYEMLDYLVPSLKFPAVETGLPKGGIRRNAQILAGIFIVGGIIGSYLWNIWVLVPAILLIILTVINSVIMVKNSGMLLSSDELVVKYSQLIRTRYYYAMKDKLIGFEKRQNPFLRKAGLAHFNFSTAKGAGSLDIGLRFVKAETAEELKLWYLKEAHHEA</sequence>
<keyword evidence="4" id="KW-1185">Reference proteome</keyword>
<keyword evidence="1" id="KW-0812">Transmembrane</keyword>
<dbReference type="Pfam" id="PF03703">
    <property type="entry name" value="bPH_2"/>
    <property type="match status" value="3"/>
</dbReference>
<dbReference type="Proteomes" id="UP001380601">
    <property type="component" value="Unassembled WGS sequence"/>
</dbReference>
<feature type="domain" description="YdbS-like PH" evidence="2">
    <location>
        <begin position="67"/>
        <end position="136"/>
    </location>
</feature>
<feature type="transmembrane region" description="Helical" evidence="1">
    <location>
        <begin position="181"/>
        <end position="205"/>
    </location>
</feature>
<evidence type="ECO:0000259" key="2">
    <source>
        <dbReference type="Pfam" id="PF03703"/>
    </source>
</evidence>
<keyword evidence="1" id="KW-1133">Transmembrane helix</keyword>
<keyword evidence="1" id="KW-0472">Membrane</keyword>
<evidence type="ECO:0000256" key="1">
    <source>
        <dbReference type="SAM" id="Phobius"/>
    </source>
</evidence>
<dbReference type="InterPro" id="IPR014529">
    <property type="entry name" value="UCP026631"/>
</dbReference>
<feature type="transmembrane region" description="Helical" evidence="1">
    <location>
        <begin position="225"/>
        <end position="247"/>
    </location>
</feature>
<dbReference type="PANTHER" id="PTHR34473">
    <property type="entry name" value="UPF0699 TRANSMEMBRANE PROTEIN YDBS"/>
    <property type="match status" value="1"/>
</dbReference>
<gene>
    <name evidence="3" type="ORF">AADA34_10480</name>
</gene>